<proteinExistence type="predicted"/>
<dbReference type="AlphaFoldDB" id="A0A1J4V873"/>
<organism evidence="1 2">
    <name type="scientific">Candidatus Nomurabacteria bacterium CG1_02_43_90</name>
    <dbReference type="NCBI Taxonomy" id="1805281"/>
    <lineage>
        <taxon>Bacteria</taxon>
        <taxon>Candidatus Nomuraibacteriota</taxon>
    </lineage>
</organism>
<comment type="caution">
    <text evidence="1">The sequence shown here is derived from an EMBL/GenBank/DDBJ whole genome shotgun (WGS) entry which is preliminary data.</text>
</comment>
<evidence type="ECO:0000313" key="1">
    <source>
        <dbReference type="EMBL" id="OIO30758.1"/>
    </source>
</evidence>
<dbReference type="EMBL" id="MNVN01000014">
    <property type="protein sequence ID" value="OIO30758.1"/>
    <property type="molecule type" value="Genomic_DNA"/>
</dbReference>
<accession>A0A1J4V873</accession>
<evidence type="ECO:0000313" key="2">
    <source>
        <dbReference type="Proteomes" id="UP000181992"/>
    </source>
</evidence>
<reference evidence="1 2" key="1">
    <citation type="journal article" date="2016" name="Environ. Microbiol.">
        <title>Genomic resolution of a cold subsurface aquifer community provides metabolic insights for novel microbes adapted to high CO concentrations.</title>
        <authorList>
            <person name="Probst A.J."/>
            <person name="Castelle C.J."/>
            <person name="Singh A."/>
            <person name="Brown C.T."/>
            <person name="Anantharaman K."/>
            <person name="Sharon I."/>
            <person name="Hug L.A."/>
            <person name="Burstein D."/>
            <person name="Emerson J.B."/>
            <person name="Thomas B.C."/>
            <person name="Banfield J.F."/>
        </authorList>
    </citation>
    <scope>NUCLEOTIDE SEQUENCE [LARGE SCALE GENOMIC DNA]</scope>
    <source>
        <strain evidence="1">CG1_02_43_90</strain>
    </source>
</reference>
<dbReference type="STRING" id="1805281.AUJ77_01895"/>
<protein>
    <submittedName>
        <fullName evidence="1">Uncharacterized protein</fullName>
    </submittedName>
</protein>
<gene>
    <name evidence="1" type="ORF">AUJ77_01895</name>
</gene>
<name>A0A1J4V873_9BACT</name>
<sequence length="112" mass="13225">MNEKFKNKIRSLREEHFPGRSIRSLDKELELYFGKHFYAYLSKVEAGALPSLDFIKKVKEAYSLSVDEYEDLVQAYFKQKFEDEIISESQRSGITLRPDPLVFRKVNKKKSL</sequence>
<dbReference type="Proteomes" id="UP000181992">
    <property type="component" value="Unassembled WGS sequence"/>
</dbReference>